<dbReference type="Proteomes" id="UP001359559">
    <property type="component" value="Unassembled WGS sequence"/>
</dbReference>
<organism evidence="1 2">
    <name type="scientific">Clitoria ternatea</name>
    <name type="common">Butterfly pea</name>
    <dbReference type="NCBI Taxonomy" id="43366"/>
    <lineage>
        <taxon>Eukaryota</taxon>
        <taxon>Viridiplantae</taxon>
        <taxon>Streptophyta</taxon>
        <taxon>Embryophyta</taxon>
        <taxon>Tracheophyta</taxon>
        <taxon>Spermatophyta</taxon>
        <taxon>Magnoliopsida</taxon>
        <taxon>eudicotyledons</taxon>
        <taxon>Gunneridae</taxon>
        <taxon>Pentapetalae</taxon>
        <taxon>rosids</taxon>
        <taxon>fabids</taxon>
        <taxon>Fabales</taxon>
        <taxon>Fabaceae</taxon>
        <taxon>Papilionoideae</taxon>
        <taxon>50 kb inversion clade</taxon>
        <taxon>NPAAA clade</taxon>
        <taxon>indigoferoid/millettioid clade</taxon>
        <taxon>Phaseoleae</taxon>
        <taxon>Clitoria</taxon>
    </lineage>
</organism>
<gene>
    <name evidence="1" type="ORF">RJT34_12183</name>
</gene>
<dbReference type="AlphaFoldDB" id="A0AAN9PL51"/>
<comment type="caution">
    <text evidence="1">The sequence shown here is derived from an EMBL/GenBank/DDBJ whole genome shotgun (WGS) entry which is preliminary data.</text>
</comment>
<name>A0AAN9PL51_CLITE</name>
<sequence length="89" mass="9955">MLHLRHSWGSTPSTTKWRNTLQHCKALGIVLGGTFNGMCVEQVEARSYTRYTSAVKPFCFLIDNHLYPELAATEIGLILSLSYFCAVTS</sequence>
<reference evidence="1 2" key="1">
    <citation type="submission" date="2024-01" db="EMBL/GenBank/DDBJ databases">
        <title>The genomes of 5 underutilized Papilionoideae crops provide insights into root nodulation and disease resistance.</title>
        <authorList>
            <person name="Yuan L."/>
        </authorList>
    </citation>
    <scope>NUCLEOTIDE SEQUENCE [LARGE SCALE GENOMIC DNA]</scope>
    <source>
        <strain evidence="1">LY-2023</strain>
        <tissue evidence="1">Leaf</tissue>
    </source>
</reference>
<dbReference type="EMBL" id="JAYKXN010000003">
    <property type="protein sequence ID" value="KAK7301322.1"/>
    <property type="molecule type" value="Genomic_DNA"/>
</dbReference>
<proteinExistence type="predicted"/>
<keyword evidence="2" id="KW-1185">Reference proteome</keyword>
<evidence type="ECO:0000313" key="1">
    <source>
        <dbReference type="EMBL" id="KAK7301322.1"/>
    </source>
</evidence>
<accession>A0AAN9PL51</accession>
<evidence type="ECO:0000313" key="2">
    <source>
        <dbReference type="Proteomes" id="UP001359559"/>
    </source>
</evidence>
<protein>
    <submittedName>
        <fullName evidence="1">Uncharacterized protein</fullName>
    </submittedName>
</protein>